<evidence type="ECO:0000313" key="2">
    <source>
        <dbReference type="Proteomes" id="UP000198999"/>
    </source>
</evidence>
<accession>A0A1H8ZS50</accession>
<dbReference type="InterPro" id="IPR045749">
    <property type="entry name" value="DUF6090"/>
</dbReference>
<evidence type="ECO:0000313" key="1">
    <source>
        <dbReference type="EMBL" id="SEP67097.1"/>
    </source>
</evidence>
<dbReference type="Pfam" id="PF19578">
    <property type="entry name" value="DUF6090"/>
    <property type="match status" value="1"/>
</dbReference>
<protein>
    <submittedName>
        <fullName evidence="1">Uncharacterized protein</fullName>
    </submittedName>
</protein>
<reference evidence="1 2" key="1">
    <citation type="submission" date="2016-10" db="EMBL/GenBank/DDBJ databases">
        <authorList>
            <person name="de Groot N.N."/>
        </authorList>
    </citation>
    <scope>NUCLEOTIDE SEQUENCE [LARGE SCALE GENOMIC DNA]</scope>
    <source>
        <strain evidence="1 2">DSM 21035</strain>
    </source>
</reference>
<dbReference type="AlphaFoldDB" id="A0A1H8ZS50"/>
<dbReference type="STRING" id="419940.SAMN05421824_0016"/>
<proteinExistence type="predicted"/>
<dbReference type="EMBL" id="FOFN01000001">
    <property type="protein sequence ID" value="SEP67097.1"/>
    <property type="molecule type" value="Genomic_DNA"/>
</dbReference>
<name>A0A1H8ZS50_9FLAO</name>
<organism evidence="1 2">
    <name type="scientific">Hyunsoonleella jejuensis</name>
    <dbReference type="NCBI Taxonomy" id="419940"/>
    <lineage>
        <taxon>Bacteria</taxon>
        <taxon>Pseudomonadati</taxon>
        <taxon>Bacteroidota</taxon>
        <taxon>Flavobacteriia</taxon>
        <taxon>Flavobacteriales</taxon>
        <taxon>Flavobacteriaceae</taxon>
    </lineage>
</organism>
<keyword evidence="2" id="KW-1185">Reference proteome</keyword>
<gene>
    <name evidence="1" type="ORF">SAMN05421824_0016</name>
</gene>
<sequence>MVVALFRLLIFYFLKSSHINPQLCLNETLSFVITNRQPMMKFFRKIRQNLLSEGKTAKYFKYAIGEIILVMIGILLALQVNNWNNERLAEKQMRSFLHGIINDLKSDTLQFENRIQIFNNLKEHKKTLLQLSNFEEIDSDSLFMMIRPRIANYEINMTTFDKIKSLDITQISENDSLSTTVYNYYTVWTNSLINLMNWDNEESKEEAYYFYFNHNQFEISLEGYNFEDSNEIINFQEESIRKANLVKLLSEPTGRNHLKRDYTRKQIILNRLERFKDRATSLIADIEKELNK</sequence>
<dbReference type="Proteomes" id="UP000198999">
    <property type="component" value="Unassembled WGS sequence"/>
</dbReference>